<evidence type="ECO:0000313" key="2">
    <source>
        <dbReference type="Proteomes" id="UP000004994"/>
    </source>
</evidence>
<sequence length="120" mass="13257">MAKAISTWHARSVKRGCLKFVKWEGKLGCCFVSNKHFGIYVKLARKLHKIKNFNKPLQSVTRAECLSNGNNLTSSLDMSSIRAAGSPWPGFKPGNTLISTQPSGEGAWCTTLSKKSDRTR</sequence>
<dbReference type="InParanoid" id="A0A3Q7F497"/>
<keyword evidence="2" id="KW-1185">Reference proteome</keyword>
<accession>A0A3Q7F497</accession>
<name>A0A3Q7F497_SOLLC</name>
<dbReference type="EnsemblPlants" id="Solyc02g071265.1.1">
    <property type="protein sequence ID" value="Solyc02g071265.1.1"/>
    <property type="gene ID" value="Solyc02g071265.1"/>
</dbReference>
<protein>
    <submittedName>
        <fullName evidence="1">Uncharacterized protein</fullName>
    </submittedName>
</protein>
<reference evidence="1" key="2">
    <citation type="submission" date="2019-01" db="UniProtKB">
        <authorList>
            <consortium name="EnsemblPlants"/>
        </authorList>
    </citation>
    <scope>IDENTIFICATION</scope>
    <source>
        <strain evidence="1">cv. Heinz 1706</strain>
    </source>
</reference>
<proteinExistence type="predicted"/>
<organism evidence="1">
    <name type="scientific">Solanum lycopersicum</name>
    <name type="common">Tomato</name>
    <name type="synonym">Lycopersicon esculentum</name>
    <dbReference type="NCBI Taxonomy" id="4081"/>
    <lineage>
        <taxon>Eukaryota</taxon>
        <taxon>Viridiplantae</taxon>
        <taxon>Streptophyta</taxon>
        <taxon>Embryophyta</taxon>
        <taxon>Tracheophyta</taxon>
        <taxon>Spermatophyta</taxon>
        <taxon>Magnoliopsida</taxon>
        <taxon>eudicotyledons</taxon>
        <taxon>Gunneridae</taxon>
        <taxon>Pentapetalae</taxon>
        <taxon>asterids</taxon>
        <taxon>lamiids</taxon>
        <taxon>Solanales</taxon>
        <taxon>Solanaceae</taxon>
        <taxon>Solanoideae</taxon>
        <taxon>Solaneae</taxon>
        <taxon>Solanum</taxon>
        <taxon>Solanum subgen. Lycopersicon</taxon>
    </lineage>
</organism>
<evidence type="ECO:0000313" key="1">
    <source>
        <dbReference type="EnsemblPlants" id="Solyc02g071265.1.1"/>
    </source>
</evidence>
<reference evidence="1" key="1">
    <citation type="journal article" date="2012" name="Nature">
        <title>The tomato genome sequence provides insights into fleshy fruit evolution.</title>
        <authorList>
            <consortium name="Tomato Genome Consortium"/>
        </authorList>
    </citation>
    <scope>NUCLEOTIDE SEQUENCE [LARGE SCALE GENOMIC DNA]</scope>
    <source>
        <strain evidence="1">cv. Heinz 1706</strain>
    </source>
</reference>
<dbReference type="Proteomes" id="UP000004994">
    <property type="component" value="Chromosome 2"/>
</dbReference>
<dbReference type="Gramene" id="Solyc02g071265.1.1">
    <property type="protein sequence ID" value="Solyc02g071265.1.1"/>
    <property type="gene ID" value="Solyc02g071265.1"/>
</dbReference>
<dbReference type="AlphaFoldDB" id="A0A3Q7F497"/>